<dbReference type="AlphaFoldDB" id="A0A814YE69"/>
<evidence type="ECO:0000313" key="2">
    <source>
        <dbReference type="EMBL" id="CAF1228019.1"/>
    </source>
</evidence>
<dbReference type="Proteomes" id="UP000663845">
    <property type="component" value="Unassembled WGS sequence"/>
</dbReference>
<organism evidence="2 7">
    <name type="scientific">Adineta steineri</name>
    <dbReference type="NCBI Taxonomy" id="433720"/>
    <lineage>
        <taxon>Eukaryota</taxon>
        <taxon>Metazoa</taxon>
        <taxon>Spiralia</taxon>
        <taxon>Gnathifera</taxon>
        <taxon>Rotifera</taxon>
        <taxon>Eurotatoria</taxon>
        <taxon>Bdelloidea</taxon>
        <taxon>Adinetida</taxon>
        <taxon>Adinetidae</taxon>
        <taxon>Adineta</taxon>
    </lineage>
</organism>
<evidence type="ECO:0000313" key="5">
    <source>
        <dbReference type="EMBL" id="CAF4063144.1"/>
    </source>
</evidence>
<comment type="caution">
    <text evidence="2">The sequence shown here is derived from an EMBL/GenBank/DDBJ whole genome shotgun (WGS) entry which is preliminary data.</text>
</comment>
<evidence type="ECO:0000313" key="7">
    <source>
        <dbReference type="Proteomes" id="UP000663891"/>
    </source>
</evidence>
<accession>A0A814YE69</accession>
<dbReference type="Proteomes" id="UP000663891">
    <property type="component" value="Unassembled WGS sequence"/>
</dbReference>
<sequence length="185" mass="21106">MNNQNLSTLTLHDIEKIIINAYHEAELMMGQLNLIELLKKHNLNDMNKLSSFVFEQLSKNSTIDYSVVNNNDDEVDSDDADNNINNNYDTTNYNNNNNKHIVVDHPEIDSEFDEDSSDDDGQNPYHLKVSKQIFQGMRIFDTINPAKAYLLHGTITYIMDPLGSSWILMDPRGSPWILLDPDGSS</sequence>
<evidence type="ECO:0000313" key="6">
    <source>
        <dbReference type="EMBL" id="CAF4118264.1"/>
    </source>
</evidence>
<dbReference type="Proteomes" id="UP000663868">
    <property type="component" value="Unassembled WGS sequence"/>
</dbReference>
<dbReference type="EMBL" id="CAJOAY010003518">
    <property type="protein sequence ID" value="CAF4026556.1"/>
    <property type="molecule type" value="Genomic_DNA"/>
</dbReference>
<dbReference type="Proteomes" id="UP000663844">
    <property type="component" value="Unassembled WGS sequence"/>
</dbReference>
<reference evidence="2" key="1">
    <citation type="submission" date="2021-02" db="EMBL/GenBank/DDBJ databases">
        <authorList>
            <person name="Nowell W R."/>
        </authorList>
    </citation>
    <scope>NUCLEOTIDE SEQUENCE</scope>
</reference>
<dbReference type="EMBL" id="CAJNON010000375">
    <property type="protein sequence ID" value="CAF1228019.1"/>
    <property type="molecule type" value="Genomic_DNA"/>
</dbReference>
<dbReference type="EMBL" id="CAJOBB010003874">
    <property type="protein sequence ID" value="CAF4063144.1"/>
    <property type="molecule type" value="Genomic_DNA"/>
</dbReference>
<proteinExistence type="predicted"/>
<evidence type="ECO:0000313" key="3">
    <source>
        <dbReference type="EMBL" id="CAF1509332.1"/>
    </source>
</evidence>
<dbReference type="EMBL" id="CAJNOE010000306">
    <property type="protein sequence ID" value="CAF1136402.1"/>
    <property type="molecule type" value="Genomic_DNA"/>
</dbReference>
<dbReference type="OrthoDB" id="10058768at2759"/>
<protein>
    <submittedName>
        <fullName evidence="2">Uncharacterized protein</fullName>
    </submittedName>
</protein>
<gene>
    <name evidence="1" type="ORF">IZO911_LOCUS24975</name>
    <name evidence="3" type="ORF">JYZ213_LOCUS43942</name>
    <name evidence="5" type="ORF">KXQ929_LOCUS32271</name>
    <name evidence="4" type="ORF">OKA104_LOCUS31303</name>
    <name evidence="6" type="ORF">OXD698_LOCUS36333</name>
    <name evidence="2" type="ORF">VCS650_LOCUS27090</name>
</gene>
<dbReference type="EMBL" id="CAJOAZ010005941">
    <property type="protein sequence ID" value="CAF4118264.1"/>
    <property type="molecule type" value="Genomic_DNA"/>
</dbReference>
<dbReference type="EMBL" id="CAJNOG010002540">
    <property type="protein sequence ID" value="CAF1509332.1"/>
    <property type="molecule type" value="Genomic_DNA"/>
</dbReference>
<evidence type="ECO:0000313" key="1">
    <source>
        <dbReference type="EMBL" id="CAF1136402.1"/>
    </source>
</evidence>
<dbReference type="Proteomes" id="UP000663881">
    <property type="component" value="Unassembled WGS sequence"/>
</dbReference>
<name>A0A814YE69_9BILA</name>
<evidence type="ECO:0000313" key="4">
    <source>
        <dbReference type="EMBL" id="CAF4026556.1"/>
    </source>
</evidence>
<dbReference type="Proteomes" id="UP000663860">
    <property type="component" value="Unassembled WGS sequence"/>
</dbReference>